<reference evidence="3" key="1">
    <citation type="journal article" date="2019" name="Int. J. Syst. Evol. Microbiol.">
        <title>The Global Catalogue of Microorganisms (GCM) 10K type strain sequencing project: providing services to taxonomists for standard genome sequencing and annotation.</title>
        <authorList>
            <consortium name="The Broad Institute Genomics Platform"/>
            <consortium name="The Broad Institute Genome Sequencing Center for Infectious Disease"/>
            <person name="Wu L."/>
            <person name="Ma J."/>
        </authorList>
    </citation>
    <scope>NUCLEOTIDE SEQUENCE [LARGE SCALE GENOMIC DNA]</scope>
    <source>
        <strain evidence="3">CECT 7798</strain>
    </source>
</reference>
<protein>
    <submittedName>
        <fullName evidence="2">Uncharacterized protein</fullName>
    </submittedName>
</protein>
<accession>A0ABV7XUA3</accession>
<dbReference type="RefSeq" id="WP_290296885.1">
    <property type="nucleotide sequence ID" value="NZ_JAUFQR010000001.1"/>
</dbReference>
<feature type="signal peptide" evidence="1">
    <location>
        <begin position="1"/>
        <end position="24"/>
    </location>
</feature>
<keyword evidence="1" id="KW-0732">Signal</keyword>
<dbReference type="Proteomes" id="UP001595735">
    <property type="component" value="Unassembled WGS sequence"/>
</dbReference>
<name>A0ABV7XUA3_9FLAO</name>
<evidence type="ECO:0000256" key="1">
    <source>
        <dbReference type="SAM" id="SignalP"/>
    </source>
</evidence>
<keyword evidence="3" id="KW-1185">Reference proteome</keyword>
<organism evidence="2 3">
    <name type="scientific">Chryseobacterium tructae</name>
    <dbReference type="NCBI Taxonomy" id="1037380"/>
    <lineage>
        <taxon>Bacteria</taxon>
        <taxon>Pseudomonadati</taxon>
        <taxon>Bacteroidota</taxon>
        <taxon>Flavobacteriia</taxon>
        <taxon>Flavobacteriales</taxon>
        <taxon>Weeksellaceae</taxon>
        <taxon>Chryseobacterium group</taxon>
        <taxon>Chryseobacterium</taxon>
    </lineage>
</organism>
<comment type="caution">
    <text evidence="2">The sequence shown here is derived from an EMBL/GenBank/DDBJ whole genome shotgun (WGS) entry which is preliminary data.</text>
</comment>
<feature type="chain" id="PRO_5045770044" evidence="1">
    <location>
        <begin position="25"/>
        <end position="146"/>
    </location>
</feature>
<evidence type="ECO:0000313" key="2">
    <source>
        <dbReference type="EMBL" id="MFC3756410.1"/>
    </source>
</evidence>
<proteinExistence type="predicted"/>
<gene>
    <name evidence="2" type="ORF">ACFONJ_10570</name>
</gene>
<evidence type="ECO:0000313" key="3">
    <source>
        <dbReference type="Proteomes" id="UP001595735"/>
    </source>
</evidence>
<sequence>MKQQMKCNILFFTALISGIFLSSAQTLTPSEILYKIIPNKMNADSLLTQKGFTLKYSGPKKLGGNLSCYFNKRFDEWIFIHDNEQGQTTSFSYLLPSLQKYQKNKVEKKLLLQGEKVTPMGKTYQENKMYYHLIYTFENFKSPPIH</sequence>
<dbReference type="EMBL" id="JBHRYO010000002">
    <property type="protein sequence ID" value="MFC3756410.1"/>
    <property type="molecule type" value="Genomic_DNA"/>
</dbReference>